<evidence type="ECO:0000313" key="2">
    <source>
        <dbReference type="Proteomes" id="UP000789920"/>
    </source>
</evidence>
<sequence>MSQIKVSGLDIMKGTLNAINVTANIITPFGSLISGITVLISEIIQVYDAAQCNKRICNALLDRVQSAEFVLNLLKRKKQENEANFRKEKYYHSFLRFELVSQQIKEFAKEVTQLQGFEKNFKANTVSKTFTQLTNDFDKVMKDLNFAIAISSDEQKKIDQESLKEDLDEMKEFLLQFKGHFDNKFGTVFEQVSIMNKLILTKANNSTSIINKIQVQKIAPNELKDPFLGQKKDLQGVTKKKLFKDYLDVACKPVTLPKE</sequence>
<reference evidence="1" key="1">
    <citation type="submission" date="2021-06" db="EMBL/GenBank/DDBJ databases">
        <authorList>
            <person name="Kallberg Y."/>
            <person name="Tangrot J."/>
            <person name="Rosling A."/>
        </authorList>
    </citation>
    <scope>NUCLEOTIDE SEQUENCE</scope>
    <source>
        <strain evidence="1">MA461A</strain>
    </source>
</reference>
<feature type="non-terminal residue" evidence="1">
    <location>
        <position position="259"/>
    </location>
</feature>
<keyword evidence="2" id="KW-1185">Reference proteome</keyword>
<gene>
    <name evidence="1" type="ORF">RPERSI_LOCUS12504</name>
</gene>
<dbReference type="Proteomes" id="UP000789920">
    <property type="component" value="Unassembled WGS sequence"/>
</dbReference>
<evidence type="ECO:0000313" key="1">
    <source>
        <dbReference type="EMBL" id="CAG8734441.1"/>
    </source>
</evidence>
<organism evidence="1 2">
    <name type="scientific">Racocetra persica</name>
    <dbReference type="NCBI Taxonomy" id="160502"/>
    <lineage>
        <taxon>Eukaryota</taxon>
        <taxon>Fungi</taxon>
        <taxon>Fungi incertae sedis</taxon>
        <taxon>Mucoromycota</taxon>
        <taxon>Glomeromycotina</taxon>
        <taxon>Glomeromycetes</taxon>
        <taxon>Diversisporales</taxon>
        <taxon>Gigasporaceae</taxon>
        <taxon>Racocetra</taxon>
    </lineage>
</organism>
<proteinExistence type="predicted"/>
<dbReference type="EMBL" id="CAJVQC010026828">
    <property type="protein sequence ID" value="CAG8734441.1"/>
    <property type="molecule type" value="Genomic_DNA"/>
</dbReference>
<comment type="caution">
    <text evidence="1">The sequence shown here is derived from an EMBL/GenBank/DDBJ whole genome shotgun (WGS) entry which is preliminary data.</text>
</comment>
<name>A0ACA9Q4T9_9GLOM</name>
<protein>
    <submittedName>
        <fullName evidence="1">8995_t:CDS:1</fullName>
    </submittedName>
</protein>
<accession>A0ACA9Q4T9</accession>